<evidence type="ECO:0000313" key="3">
    <source>
        <dbReference type="Proteomes" id="UP000192674"/>
    </source>
</evidence>
<gene>
    <name evidence="2" type="ORF">SAMN05661093_10441</name>
</gene>
<dbReference type="EMBL" id="FWXV01000017">
    <property type="protein sequence ID" value="SMD26854.1"/>
    <property type="molecule type" value="Genomic_DNA"/>
</dbReference>
<dbReference type="AlphaFoldDB" id="A0A1W2FYI1"/>
<feature type="transmembrane region" description="Helical" evidence="1">
    <location>
        <begin position="41"/>
        <end position="62"/>
    </location>
</feature>
<keyword evidence="1" id="KW-0812">Transmembrane</keyword>
<keyword evidence="1" id="KW-1133">Transmembrane helix</keyword>
<evidence type="ECO:0000313" key="2">
    <source>
        <dbReference type="EMBL" id="SMD26854.1"/>
    </source>
</evidence>
<evidence type="ECO:0000256" key="1">
    <source>
        <dbReference type="SAM" id="Phobius"/>
    </source>
</evidence>
<keyword evidence="1" id="KW-0472">Membrane</keyword>
<dbReference type="Proteomes" id="UP000192674">
    <property type="component" value="Unassembled WGS sequence"/>
</dbReference>
<proteinExistence type="predicted"/>
<sequence>MNENDGLQLLAPLRELDPDARSNVDIEKAKRVGRRTSRRRAVVGAAAVVGVFALVGIGVPALSGAFSRGAVAPAVTPAEFNPLIEVVTVGSAGGFQPQSYETGRTQQVIRLKRADGGTGSGTIIVYPPGPKPDMPPGLSFEWTPGAWAWIRLDGPEPDMQARADRVRQSVNAVPNKFAKVPFTLDRSAEDWMKVANIATFYDNRPGDPSRVTLNFSRDGLPGTPSMSIVASEDGYGPGVKENLGGHEATVTEAYVAMTDRASGLNAIAMTDPASIPAAKQVIATLQFVPDATNPAKWVANLFR</sequence>
<name>A0A1W2FYI1_KIBAR</name>
<organism evidence="2 3">
    <name type="scientific">Kibdelosporangium aridum</name>
    <dbReference type="NCBI Taxonomy" id="2030"/>
    <lineage>
        <taxon>Bacteria</taxon>
        <taxon>Bacillati</taxon>
        <taxon>Actinomycetota</taxon>
        <taxon>Actinomycetes</taxon>
        <taxon>Pseudonocardiales</taxon>
        <taxon>Pseudonocardiaceae</taxon>
        <taxon>Kibdelosporangium</taxon>
    </lineage>
</organism>
<dbReference type="OrthoDB" id="3343963at2"/>
<protein>
    <submittedName>
        <fullName evidence="2">Uncharacterized protein</fullName>
    </submittedName>
</protein>
<keyword evidence="3" id="KW-1185">Reference proteome</keyword>
<accession>A0A1W2FYI1</accession>
<reference evidence="2 3" key="1">
    <citation type="submission" date="2017-04" db="EMBL/GenBank/DDBJ databases">
        <authorList>
            <person name="Afonso C.L."/>
            <person name="Miller P.J."/>
            <person name="Scott M.A."/>
            <person name="Spackman E."/>
            <person name="Goraichik I."/>
            <person name="Dimitrov K.M."/>
            <person name="Suarez D.L."/>
            <person name="Swayne D.E."/>
        </authorList>
    </citation>
    <scope>NUCLEOTIDE SEQUENCE [LARGE SCALE GENOMIC DNA]</scope>
    <source>
        <strain evidence="2 3">DSM 43828</strain>
    </source>
</reference>
<dbReference type="RefSeq" id="WP_143447195.1">
    <property type="nucleotide sequence ID" value="NZ_FWXV01000017.1"/>
</dbReference>